<dbReference type="GO" id="GO:0032259">
    <property type="term" value="P:methylation"/>
    <property type="evidence" value="ECO:0007669"/>
    <property type="project" value="UniProtKB-KW"/>
</dbReference>
<dbReference type="SUPFAM" id="SSF53335">
    <property type="entry name" value="S-adenosyl-L-methionine-dependent methyltransferases"/>
    <property type="match status" value="1"/>
</dbReference>
<keyword evidence="9" id="KW-1185">Reference proteome</keyword>
<keyword evidence="4 6" id="KW-0949">S-adenosyl-L-methionine</keyword>
<dbReference type="CDD" id="cd02440">
    <property type="entry name" value="AdoMet_MTases"/>
    <property type="match status" value="1"/>
</dbReference>
<sequence length="239" mass="27432">MTSHKPFVFKQFQVQQDKCAMKIGTDGVLLGAWATVTHHPFSILDIGAGTGILGLMLAQRSNAELIDAIEIDDDAYEQCVDNFEASPWGDRLFCYHASLEEFVDEIEDTYDLIICNPPFYSDDYKSEDSQRDLARFNDAMPFNHLMESVSKLLSEDGIFSIIVPFKVEAEIIKLAQNFNLQPRSILQVKGNPNSEVKRSLLEFTFRESAVKKEHLIIETERHQYTENYINLTKDFYLKM</sequence>
<evidence type="ECO:0000256" key="2">
    <source>
        <dbReference type="ARBA" id="ARBA00022603"/>
    </source>
</evidence>
<evidence type="ECO:0000313" key="8">
    <source>
        <dbReference type="EMBL" id="MFD0834382.1"/>
    </source>
</evidence>
<dbReference type="EC" id="2.1.1.223" evidence="6"/>
<dbReference type="RefSeq" id="WP_379938640.1">
    <property type="nucleotide sequence ID" value="NZ_JBHTIB010000002.1"/>
</dbReference>
<gene>
    <name evidence="8" type="ORF">ACFQ0I_01295</name>
</gene>
<comment type="caution">
    <text evidence="8">The sequence shown here is derived from an EMBL/GenBank/DDBJ whole genome shotgun (WGS) entry which is preliminary data.</text>
</comment>
<name>A0ABW3BQQ9_9FLAO</name>
<dbReference type="HAMAP" id="MF_01872">
    <property type="entry name" value="tRNA_methyltr_YfiC"/>
    <property type="match status" value="1"/>
</dbReference>
<comment type="function">
    <text evidence="6">Specifically methylates the adenine in position 37 of tRNA(1)(Val) (anticodon cmo5UAC).</text>
</comment>
<dbReference type="InterPro" id="IPR002052">
    <property type="entry name" value="DNA_methylase_N6_adenine_CS"/>
</dbReference>
<keyword evidence="3 6" id="KW-0808">Transferase</keyword>
<keyword evidence="5 6" id="KW-0819">tRNA processing</keyword>
<organism evidence="8 9">
    <name type="scientific">Mariniflexile aquimaris</name>
    <dbReference type="NCBI Taxonomy" id="881009"/>
    <lineage>
        <taxon>Bacteria</taxon>
        <taxon>Pseudomonadati</taxon>
        <taxon>Bacteroidota</taxon>
        <taxon>Flavobacteriia</taxon>
        <taxon>Flavobacteriales</taxon>
        <taxon>Flavobacteriaceae</taxon>
        <taxon>Mariniflexile</taxon>
    </lineage>
</organism>
<evidence type="ECO:0000256" key="6">
    <source>
        <dbReference type="HAMAP-Rule" id="MF_01872"/>
    </source>
</evidence>
<comment type="subcellular location">
    <subcellularLocation>
        <location evidence="6">Cytoplasm</location>
    </subcellularLocation>
</comment>
<evidence type="ECO:0000259" key="7">
    <source>
        <dbReference type="Pfam" id="PF05175"/>
    </source>
</evidence>
<evidence type="ECO:0000313" key="9">
    <source>
        <dbReference type="Proteomes" id="UP001597011"/>
    </source>
</evidence>
<dbReference type="PANTHER" id="PTHR47739:SF1">
    <property type="entry name" value="TRNA1(VAL) (ADENINE(37)-N6)-METHYLTRANSFERASE"/>
    <property type="match status" value="1"/>
</dbReference>
<evidence type="ECO:0000256" key="3">
    <source>
        <dbReference type="ARBA" id="ARBA00022679"/>
    </source>
</evidence>
<reference evidence="9" key="1">
    <citation type="journal article" date="2019" name="Int. J. Syst. Evol. Microbiol.">
        <title>The Global Catalogue of Microorganisms (GCM) 10K type strain sequencing project: providing services to taxonomists for standard genome sequencing and annotation.</title>
        <authorList>
            <consortium name="The Broad Institute Genomics Platform"/>
            <consortium name="The Broad Institute Genome Sequencing Center for Infectious Disease"/>
            <person name="Wu L."/>
            <person name="Ma J."/>
        </authorList>
    </citation>
    <scope>NUCLEOTIDE SEQUENCE [LARGE SCALE GENOMIC DNA]</scope>
    <source>
        <strain evidence="9">CCUG 60529</strain>
    </source>
</reference>
<keyword evidence="2 6" id="KW-0489">Methyltransferase</keyword>
<dbReference type="InterPro" id="IPR007848">
    <property type="entry name" value="Small_mtfrase_dom"/>
</dbReference>
<dbReference type="EMBL" id="JBHTIB010000002">
    <property type="protein sequence ID" value="MFD0834382.1"/>
    <property type="molecule type" value="Genomic_DNA"/>
</dbReference>
<dbReference type="Pfam" id="PF05175">
    <property type="entry name" value="MTS"/>
    <property type="match status" value="1"/>
</dbReference>
<evidence type="ECO:0000256" key="1">
    <source>
        <dbReference type="ARBA" id="ARBA00022490"/>
    </source>
</evidence>
<evidence type="ECO:0000256" key="4">
    <source>
        <dbReference type="ARBA" id="ARBA00022691"/>
    </source>
</evidence>
<proteinExistence type="inferred from homology"/>
<dbReference type="PROSITE" id="PS00092">
    <property type="entry name" value="N6_MTASE"/>
    <property type="match status" value="1"/>
</dbReference>
<dbReference type="Proteomes" id="UP001597011">
    <property type="component" value="Unassembled WGS sequence"/>
</dbReference>
<dbReference type="Gene3D" id="3.40.50.150">
    <property type="entry name" value="Vaccinia Virus protein VP39"/>
    <property type="match status" value="1"/>
</dbReference>
<dbReference type="GO" id="GO:0008168">
    <property type="term" value="F:methyltransferase activity"/>
    <property type="evidence" value="ECO:0007669"/>
    <property type="project" value="UniProtKB-KW"/>
</dbReference>
<dbReference type="InterPro" id="IPR050210">
    <property type="entry name" value="tRNA_Adenine-N(6)_MTase"/>
</dbReference>
<feature type="domain" description="Methyltransferase small" evidence="7">
    <location>
        <begin position="42"/>
        <end position="126"/>
    </location>
</feature>
<comment type="similarity">
    <text evidence="6">Belongs to the methyltransferase superfamily. tRNA (adenine-N(6)-)-methyltransferase family.</text>
</comment>
<dbReference type="InterPro" id="IPR029063">
    <property type="entry name" value="SAM-dependent_MTases_sf"/>
</dbReference>
<evidence type="ECO:0000256" key="5">
    <source>
        <dbReference type="ARBA" id="ARBA00022694"/>
    </source>
</evidence>
<keyword evidence="1 6" id="KW-0963">Cytoplasm</keyword>
<accession>A0ABW3BQQ9</accession>
<dbReference type="PANTHER" id="PTHR47739">
    <property type="entry name" value="TRNA1(VAL) (ADENINE(37)-N6)-METHYLTRANSFERASE"/>
    <property type="match status" value="1"/>
</dbReference>
<comment type="catalytic activity">
    <reaction evidence="6">
        <text>adenosine(37) in tRNA1(Val) + S-adenosyl-L-methionine = N(6)-methyladenosine(37) in tRNA1(Val) + S-adenosyl-L-homocysteine + H(+)</text>
        <dbReference type="Rhea" id="RHEA:43160"/>
        <dbReference type="Rhea" id="RHEA-COMP:10369"/>
        <dbReference type="Rhea" id="RHEA-COMP:10370"/>
        <dbReference type="ChEBI" id="CHEBI:15378"/>
        <dbReference type="ChEBI" id="CHEBI:57856"/>
        <dbReference type="ChEBI" id="CHEBI:59789"/>
        <dbReference type="ChEBI" id="CHEBI:74411"/>
        <dbReference type="ChEBI" id="CHEBI:74449"/>
        <dbReference type="EC" id="2.1.1.223"/>
    </reaction>
</comment>
<dbReference type="InterPro" id="IPR022882">
    <property type="entry name" value="tRNA_adenine-N6_MeTrfase"/>
</dbReference>
<protein>
    <recommendedName>
        <fullName evidence="6">tRNA1(Val) (adenine(37)-N6)-methyltransferase</fullName>
        <ecNumber evidence="6">2.1.1.223</ecNumber>
    </recommendedName>
    <alternativeName>
        <fullName evidence="6">tRNA m6A37 methyltransferase</fullName>
    </alternativeName>
</protein>